<dbReference type="Proteomes" id="UP000217507">
    <property type="component" value="Chromosome"/>
</dbReference>
<evidence type="ECO:0000256" key="1">
    <source>
        <dbReference type="SAM" id="MobiDB-lite"/>
    </source>
</evidence>
<proteinExistence type="predicted"/>
<dbReference type="EMBL" id="AP018216">
    <property type="protein sequence ID" value="BAY68491.1"/>
    <property type="molecule type" value="Genomic_DNA"/>
</dbReference>
<organism evidence="2 3">
    <name type="scientific">Trichormus variabilis NIES-23</name>
    <dbReference type="NCBI Taxonomy" id="1973479"/>
    <lineage>
        <taxon>Bacteria</taxon>
        <taxon>Bacillati</taxon>
        <taxon>Cyanobacteriota</taxon>
        <taxon>Cyanophyceae</taxon>
        <taxon>Nostocales</taxon>
        <taxon>Nostocaceae</taxon>
        <taxon>Trichormus</taxon>
    </lineage>
</organism>
<reference evidence="2 3" key="1">
    <citation type="submission" date="2017-06" db="EMBL/GenBank/DDBJ databases">
        <title>Genome sequencing of cyanobaciteial culture collection at National Institute for Environmental Studies (NIES).</title>
        <authorList>
            <person name="Hirose Y."/>
            <person name="Shimura Y."/>
            <person name="Fujisawa T."/>
            <person name="Nakamura Y."/>
            <person name="Kawachi M."/>
        </authorList>
    </citation>
    <scope>NUCLEOTIDE SEQUENCE [LARGE SCALE GENOMIC DNA]</scope>
    <source>
        <strain evidence="2 3">NIES-23</strain>
    </source>
</reference>
<sequence>MAMKKQQFSLSLVLTLIISAYLAGAPVRVYAGGGGITGGSEDSSSSSGDSFNPADSQSSPELAPGVNIEIGSDGGLSTSAETQSSLNAAIANVLSQTPAANSVAANIIAILQGGANAAAAANQLQSSLVSLGVPGSSAQALVSALLGLAGNKSASASGFIVGTKGLITNSVIAQKEASPTLNINNLNAAINAYNKIVMESSPEVLQQLAKDANFREIGNLLKQLRAALSQS</sequence>
<dbReference type="AlphaFoldDB" id="A0A1Z4KHP0"/>
<evidence type="ECO:0000313" key="2">
    <source>
        <dbReference type="EMBL" id="BAY68491.1"/>
    </source>
</evidence>
<feature type="compositionally biased region" description="Low complexity" evidence="1">
    <location>
        <begin position="39"/>
        <end position="50"/>
    </location>
</feature>
<feature type="region of interest" description="Disordered" evidence="1">
    <location>
        <begin position="38"/>
        <end position="64"/>
    </location>
</feature>
<gene>
    <name evidence="2" type="ORF">NIES23_12770</name>
</gene>
<name>A0A1Z4KHP0_ANAVA</name>
<accession>A0A1Z4KHP0</accession>
<protein>
    <submittedName>
        <fullName evidence="2">Uncharacterized protein</fullName>
    </submittedName>
</protein>
<evidence type="ECO:0000313" key="3">
    <source>
        <dbReference type="Proteomes" id="UP000217507"/>
    </source>
</evidence>